<evidence type="ECO:0000256" key="11">
    <source>
        <dbReference type="ARBA" id="ARBA00023242"/>
    </source>
</evidence>
<reference evidence="20 21" key="1">
    <citation type="submission" date="2019-06" db="EMBL/GenBank/DDBJ databases">
        <title>Draft genome sequence of the filamentous fungus Phialemoniopsis curvata isolated from diesel fuel.</title>
        <authorList>
            <person name="Varaljay V.A."/>
            <person name="Lyon W.J."/>
            <person name="Crouch A.L."/>
            <person name="Drake C.E."/>
            <person name="Hollomon J.M."/>
            <person name="Nadeau L.J."/>
            <person name="Nunn H.S."/>
            <person name="Stevenson B.S."/>
            <person name="Bojanowski C.L."/>
            <person name="Crookes-Goodson W.J."/>
        </authorList>
    </citation>
    <scope>NUCLEOTIDE SEQUENCE [LARGE SCALE GENOMIC DNA]</scope>
    <source>
        <strain evidence="20 21">D216</strain>
    </source>
</reference>
<dbReference type="FunFam" id="1.10.510.10:FF:000562">
    <property type="entry name" value="Serine/threonine-protein kinase bur1"/>
    <property type="match status" value="1"/>
</dbReference>
<proteinExistence type="inferred from homology"/>
<evidence type="ECO:0000256" key="14">
    <source>
        <dbReference type="ARBA" id="ARBA00048367"/>
    </source>
</evidence>
<comment type="catalytic activity">
    <reaction evidence="14">
        <text>L-seryl-[protein] + ATP = O-phospho-L-seryl-[protein] + ADP + H(+)</text>
        <dbReference type="Rhea" id="RHEA:17989"/>
        <dbReference type="Rhea" id="RHEA-COMP:9863"/>
        <dbReference type="Rhea" id="RHEA-COMP:11604"/>
        <dbReference type="ChEBI" id="CHEBI:15378"/>
        <dbReference type="ChEBI" id="CHEBI:29999"/>
        <dbReference type="ChEBI" id="CHEBI:30616"/>
        <dbReference type="ChEBI" id="CHEBI:83421"/>
        <dbReference type="ChEBI" id="CHEBI:456216"/>
        <dbReference type="EC" id="2.7.11.22"/>
    </reaction>
</comment>
<feature type="compositionally biased region" description="Basic and acidic residues" evidence="18">
    <location>
        <begin position="847"/>
        <end position="890"/>
    </location>
</feature>
<evidence type="ECO:0000256" key="18">
    <source>
        <dbReference type="SAM" id="MobiDB-lite"/>
    </source>
</evidence>
<evidence type="ECO:0000256" key="16">
    <source>
        <dbReference type="ARBA" id="ARBA00073250"/>
    </source>
</evidence>
<comment type="similarity">
    <text evidence="2">Belongs to the protein kinase superfamily. CMGC Ser/Thr protein kinase family. CDC2/CDKX subfamily.</text>
</comment>
<dbReference type="GO" id="GO:0005524">
    <property type="term" value="F:ATP binding"/>
    <property type="evidence" value="ECO:0007669"/>
    <property type="project" value="UniProtKB-UniRule"/>
</dbReference>
<organism evidence="20 21">
    <name type="scientific">Thyridium curvatum</name>
    <dbReference type="NCBI Taxonomy" id="1093900"/>
    <lineage>
        <taxon>Eukaryota</taxon>
        <taxon>Fungi</taxon>
        <taxon>Dikarya</taxon>
        <taxon>Ascomycota</taxon>
        <taxon>Pezizomycotina</taxon>
        <taxon>Sordariomycetes</taxon>
        <taxon>Sordariomycetidae</taxon>
        <taxon>Thyridiales</taxon>
        <taxon>Thyridiaceae</taxon>
        <taxon>Thyridium</taxon>
    </lineage>
</organism>
<dbReference type="CDD" id="cd07866">
    <property type="entry name" value="STKc_BUR1"/>
    <property type="match status" value="1"/>
</dbReference>
<dbReference type="EMBL" id="SKBQ01000023">
    <property type="protein sequence ID" value="TPX15152.1"/>
    <property type="molecule type" value="Genomic_DNA"/>
</dbReference>
<dbReference type="Gene3D" id="3.40.50.150">
    <property type="entry name" value="Vaccinia Virus protein VP39"/>
    <property type="match status" value="1"/>
</dbReference>
<dbReference type="PROSITE" id="PS00108">
    <property type="entry name" value="PROTEIN_KINASE_ST"/>
    <property type="match status" value="1"/>
</dbReference>
<feature type="compositionally biased region" description="Pro residues" evidence="18">
    <location>
        <begin position="791"/>
        <end position="802"/>
    </location>
</feature>
<comment type="caution">
    <text evidence="20">The sequence shown here is derived from an EMBL/GenBank/DDBJ whole genome shotgun (WGS) entry which is preliminary data.</text>
</comment>
<dbReference type="InterPro" id="IPR000719">
    <property type="entry name" value="Prot_kinase_dom"/>
</dbReference>
<dbReference type="InterPro" id="IPR017441">
    <property type="entry name" value="Protein_kinase_ATP_BS"/>
</dbReference>
<evidence type="ECO:0000256" key="3">
    <source>
        <dbReference type="ARBA" id="ARBA00010815"/>
    </source>
</evidence>
<dbReference type="EC" id="2.7.11.23" evidence="4"/>
<keyword evidence="10 17" id="KW-0067">ATP-binding</keyword>
<dbReference type="PANTHER" id="PTHR43832">
    <property type="match status" value="1"/>
</dbReference>
<gene>
    <name evidence="20" type="ORF">E0L32_004710</name>
</gene>
<comment type="catalytic activity">
    <reaction evidence="15">
        <text>[DNA-directed RNA polymerase] + ATP = phospho-[DNA-directed RNA polymerase] + ADP + H(+)</text>
        <dbReference type="Rhea" id="RHEA:10216"/>
        <dbReference type="Rhea" id="RHEA-COMP:11321"/>
        <dbReference type="Rhea" id="RHEA-COMP:11322"/>
        <dbReference type="ChEBI" id="CHEBI:15378"/>
        <dbReference type="ChEBI" id="CHEBI:30616"/>
        <dbReference type="ChEBI" id="CHEBI:43176"/>
        <dbReference type="ChEBI" id="CHEBI:68546"/>
        <dbReference type="ChEBI" id="CHEBI:456216"/>
        <dbReference type="EC" id="2.7.11.23"/>
    </reaction>
</comment>
<dbReference type="Pfam" id="PF02353">
    <property type="entry name" value="CMAS"/>
    <property type="match status" value="1"/>
</dbReference>
<dbReference type="FunFam" id="3.30.200.20:FF:000514">
    <property type="entry name" value="Serine/threonine-protein kinase BUR1"/>
    <property type="match status" value="1"/>
</dbReference>
<name>A0A507AYT6_9PEZI</name>
<comment type="catalytic activity">
    <reaction evidence="13">
        <text>L-threonyl-[protein] + ATP = O-phospho-L-threonyl-[protein] + ADP + H(+)</text>
        <dbReference type="Rhea" id="RHEA:46608"/>
        <dbReference type="Rhea" id="RHEA-COMP:11060"/>
        <dbReference type="Rhea" id="RHEA-COMP:11605"/>
        <dbReference type="ChEBI" id="CHEBI:15378"/>
        <dbReference type="ChEBI" id="CHEBI:30013"/>
        <dbReference type="ChEBI" id="CHEBI:30616"/>
        <dbReference type="ChEBI" id="CHEBI:61977"/>
        <dbReference type="ChEBI" id="CHEBI:456216"/>
        <dbReference type="EC" id="2.7.11.22"/>
    </reaction>
</comment>
<feature type="compositionally biased region" description="Basic and acidic residues" evidence="18">
    <location>
        <begin position="808"/>
        <end position="822"/>
    </location>
</feature>
<dbReference type="SUPFAM" id="SSF56112">
    <property type="entry name" value="Protein kinase-like (PK-like)"/>
    <property type="match status" value="1"/>
</dbReference>
<sequence>MNIDWLLDGGYLPHAVIRVGIRRQLADRQRSIASSSHAEALARKLSFVRDLRSRPIAVETATANKQHYEVGTGVLQACLGPRMKYSSCLYPTGRETLEQAEVAMLKSYVDKAGLVDGMEILDLGCGWGSGALYFAEVLPGAKVTAFSNSRTQKLYIDEQAKKKGLTNLTVITGNVVDYEFEKGRFDRVVSIELFEHMKNYELLMAKVSRALKPGGKLFVHIFSHKSDPYNYEEGWMTEHFFTGGTMPSADLLLYFQRDLKLEDQWWVNGQHYSKTCESNGAPRNDSPEPSTYSPRCHLPSDVFSRIALRAHSRRASCVKKLSTARLRNHPHERLRCGGPALGPGLPTLSSAMDPSQPTSPRTFARQHQRPKSSYQGCSKLQDYELLGKLGEGTFGEVHRAKSRRTGGHVALKKIIMHNEKDGFPITALREIKLLKLLSHRNVLSLEDMAVDHPPSRTDKKKRPVMYMVMPYMDHDLSGLLDNPSVKFTEPQIKCYMMQLLEGLKYLHENHILHRDMKAANLLINNKGILQIADFGLARHYDGPVPVPGHGGGEGKRDYTSLVVTRWYRPPELLLFLKKYTTAIDVWGVGCVFGEMLRGRPILTGESDGHQLELIWDLCGSPTDENMPGWKQLPGGEGMTPRRRSGNLSEKYRDYGPQAVSLMKELLKLDWKSRVNAMDALQHPYFRTPPLPANPGDIPTFEDSHELDRRKFHDRRANLPPAPRGGTVGRGHLEGAGGANPGFADDGFGRNGIHSGRHHHGGHPPPERAPRNGTYGTDERRPAWARDRAPHGLPPRPPPPADPYPNGWDADHPDSFRDRDRPPRGRPGGPGGASRVDVDTYIPSYRGEPGRERPPPPPRDDRRRRDNRDDPWHGREHPRERGGYDERERSSRTRSRSPMRERERDMRRY</sequence>
<dbReference type="CDD" id="cd02440">
    <property type="entry name" value="AdoMet_MTases"/>
    <property type="match status" value="1"/>
</dbReference>
<keyword evidence="9" id="KW-0418">Kinase</keyword>
<dbReference type="InterPro" id="IPR029063">
    <property type="entry name" value="SAM-dependent_MTases_sf"/>
</dbReference>
<feature type="binding site" evidence="17">
    <location>
        <position position="412"/>
    </location>
    <ligand>
        <name>ATP</name>
        <dbReference type="ChEBI" id="CHEBI:30616"/>
    </ligand>
</feature>
<dbReference type="GO" id="GO:0004693">
    <property type="term" value="F:cyclin-dependent protein serine/threonine kinase activity"/>
    <property type="evidence" value="ECO:0007669"/>
    <property type="project" value="UniProtKB-EC"/>
</dbReference>
<dbReference type="InParanoid" id="A0A507AYT6"/>
<dbReference type="AlphaFoldDB" id="A0A507AYT6"/>
<evidence type="ECO:0000256" key="17">
    <source>
        <dbReference type="PROSITE-ProRule" id="PRU10141"/>
    </source>
</evidence>
<evidence type="ECO:0000256" key="7">
    <source>
        <dbReference type="ARBA" id="ARBA00022679"/>
    </source>
</evidence>
<evidence type="ECO:0000256" key="8">
    <source>
        <dbReference type="ARBA" id="ARBA00022741"/>
    </source>
</evidence>
<feature type="region of interest" description="Disordered" evidence="18">
    <location>
        <begin position="625"/>
        <end position="649"/>
    </location>
</feature>
<dbReference type="GeneID" id="41972157"/>
<feature type="domain" description="Protein kinase" evidence="19">
    <location>
        <begin position="383"/>
        <end position="685"/>
    </location>
</feature>
<dbReference type="FunFam" id="3.40.50.150:FF:000554">
    <property type="entry name" value="Cation-transporting ATPase"/>
    <property type="match status" value="1"/>
</dbReference>
<dbReference type="SMART" id="SM00220">
    <property type="entry name" value="S_TKc"/>
    <property type="match status" value="1"/>
</dbReference>
<evidence type="ECO:0000259" key="19">
    <source>
        <dbReference type="PROSITE" id="PS50011"/>
    </source>
</evidence>
<dbReference type="Proteomes" id="UP000319257">
    <property type="component" value="Unassembled WGS sequence"/>
</dbReference>
<evidence type="ECO:0000256" key="12">
    <source>
        <dbReference type="ARBA" id="ARBA00041018"/>
    </source>
</evidence>
<protein>
    <recommendedName>
        <fullName evidence="12">Serine/threonine-protein kinase BUR1</fullName>
        <ecNumber evidence="5">2.7.11.22</ecNumber>
        <ecNumber evidence="4">2.7.11.23</ecNumber>
    </recommendedName>
    <alternativeName>
        <fullName evidence="16">Serine/threonine-protein kinase bur1</fullName>
    </alternativeName>
</protein>
<dbReference type="SUPFAM" id="SSF53335">
    <property type="entry name" value="S-adenosyl-L-methionine-dependent methyltransferases"/>
    <property type="match status" value="1"/>
</dbReference>
<dbReference type="PROSITE" id="PS00107">
    <property type="entry name" value="PROTEIN_KINASE_ATP"/>
    <property type="match status" value="1"/>
</dbReference>
<dbReference type="OrthoDB" id="28397at2759"/>
<keyword evidence="6" id="KW-0723">Serine/threonine-protein kinase</keyword>
<keyword evidence="8 17" id="KW-0547">Nucleotide-binding</keyword>
<feature type="compositionally biased region" description="Basic and acidic residues" evidence="18">
    <location>
        <begin position="776"/>
        <end position="789"/>
    </location>
</feature>
<comment type="similarity">
    <text evidence="3">Belongs to the CFA/CMAS family.</text>
</comment>
<feature type="compositionally biased region" description="Basic and acidic residues" evidence="18">
    <location>
        <begin position="897"/>
        <end position="908"/>
    </location>
</feature>
<dbReference type="EC" id="2.7.11.22" evidence="5"/>
<evidence type="ECO:0000256" key="15">
    <source>
        <dbReference type="ARBA" id="ARBA00049280"/>
    </source>
</evidence>
<dbReference type="RefSeq" id="XP_030996863.1">
    <property type="nucleotide sequence ID" value="XM_031139151.1"/>
</dbReference>
<comment type="subcellular location">
    <subcellularLocation>
        <location evidence="1">Nucleus</location>
    </subcellularLocation>
</comment>
<dbReference type="PANTHER" id="PTHR43832:SF1">
    <property type="entry name" value="S-ADENOSYL-L-METHIONINE-DEPENDENT METHYLTRANSFERASES SUPERFAMILY PROTEIN"/>
    <property type="match status" value="1"/>
</dbReference>
<keyword evidence="7" id="KW-0808">Transferase</keyword>
<dbReference type="InterPro" id="IPR011009">
    <property type="entry name" value="Kinase-like_dom_sf"/>
</dbReference>
<evidence type="ECO:0000256" key="1">
    <source>
        <dbReference type="ARBA" id="ARBA00004123"/>
    </source>
</evidence>
<evidence type="ECO:0000256" key="13">
    <source>
        <dbReference type="ARBA" id="ARBA00047811"/>
    </source>
</evidence>
<keyword evidence="11" id="KW-0539">Nucleus</keyword>
<evidence type="ECO:0000256" key="10">
    <source>
        <dbReference type="ARBA" id="ARBA00022840"/>
    </source>
</evidence>
<evidence type="ECO:0000313" key="20">
    <source>
        <dbReference type="EMBL" id="TPX15152.1"/>
    </source>
</evidence>
<evidence type="ECO:0000313" key="21">
    <source>
        <dbReference type="Proteomes" id="UP000319257"/>
    </source>
</evidence>
<evidence type="ECO:0000256" key="5">
    <source>
        <dbReference type="ARBA" id="ARBA00012425"/>
    </source>
</evidence>
<evidence type="ECO:0000256" key="9">
    <source>
        <dbReference type="ARBA" id="ARBA00022777"/>
    </source>
</evidence>
<evidence type="ECO:0000256" key="4">
    <source>
        <dbReference type="ARBA" id="ARBA00012409"/>
    </source>
</evidence>
<evidence type="ECO:0000256" key="6">
    <source>
        <dbReference type="ARBA" id="ARBA00022527"/>
    </source>
</evidence>
<evidence type="ECO:0000256" key="2">
    <source>
        <dbReference type="ARBA" id="ARBA00006485"/>
    </source>
</evidence>
<dbReference type="GO" id="GO:0008353">
    <property type="term" value="F:RNA polymerase II CTD heptapeptide repeat kinase activity"/>
    <property type="evidence" value="ECO:0007669"/>
    <property type="project" value="UniProtKB-EC"/>
</dbReference>
<dbReference type="Gene3D" id="1.10.510.10">
    <property type="entry name" value="Transferase(Phosphotransferase) domain 1"/>
    <property type="match status" value="1"/>
</dbReference>
<dbReference type="Gene3D" id="3.30.200.20">
    <property type="entry name" value="Phosphorylase Kinase, domain 1"/>
    <property type="match status" value="1"/>
</dbReference>
<feature type="compositionally biased region" description="Polar residues" evidence="18">
    <location>
        <begin position="349"/>
        <end position="361"/>
    </location>
</feature>
<keyword evidence="21" id="KW-1185">Reference proteome</keyword>
<feature type="compositionally biased region" description="Gly residues" evidence="18">
    <location>
        <begin position="725"/>
        <end position="739"/>
    </location>
</feature>
<accession>A0A507AYT6</accession>
<dbReference type="STRING" id="1093900.A0A507AYT6"/>
<dbReference type="InterPro" id="IPR008271">
    <property type="entry name" value="Ser/Thr_kinase_AS"/>
</dbReference>
<dbReference type="Pfam" id="PF00069">
    <property type="entry name" value="Pkinase"/>
    <property type="match status" value="1"/>
</dbReference>
<dbReference type="PROSITE" id="PS50011">
    <property type="entry name" value="PROTEIN_KINASE_DOM"/>
    <property type="match status" value="1"/>
</dbReference>
<dbReference type="GO" id="GO:0005634">
    <property type="term" value="C:nucleus"/>
    <property type="evidence" value="ECO:0007669"/>
    <property type="project" value="UniProtKB-SubCell"/>
</dbReference>
<feature type="region of interest" description="Disordered" evidence="18">
    <location>
        <begin position="332"/>
        <end position="374"/>
    </location>
</feature>
<feature type="region of interest" description="Disordered" evidence="18">
    <location>
        <begin position="713"/>
        <end position="908"/>
    </location>
</feature>